<accession>A0ACD4DIX9</accession>
<keyword evidence="1" id="KW-0808">Transferase</keyword>
<evidence type="ECO:0000313" key="1">
    <source>
        <dbReference type="EMBL" id="UYP19915.1"/>
    </source>
</evidence>
<evidence type="ECO:0000313" key="2">
    <source>
        <dbReference type="Proteomes" id="UP001156484"/>
    </source>
</evidence>
<keyword evidence="2" id="KW-1185">Reference proteome</keyword>
<name>A0ACD4DIX9_9NOCA</name>
<protein>
    <submittedName>
        <fullName evidence="1">Methyltransferase</fullName>
    </submittedName>
</protein>
<reference evidence="1" key="1">
    <citation type="submission" date="2022-10" db="EMBL/GenBank/DDBJ databases">
        <title>Rhodococcus ferula Z13 complete genome.</title>
        <authorList>
            <person name="Long X."/>
            <person name="Zang M."/>
        </authorList>
    </citation>
    <scope>NUCLEOTIDE SEQUENCE</scope>
    <source>
        <strain evidence="1">Z13</strain>
    </source>
</reference>
<dbReference type="EMBL" id="CP107551">
    <property type="protein sequence ID" value="UYP19915.1"/>
    <property type="molecule type" value="Genomic_DNA"/>
</dbReference>
<keyword evidence="1" id="KW-0489">Methyltransferase</keyword>
<dbReference type="Proteomes" id="UP001156484">
    <property type="component" value="Chromosome"/>
</dbReference>
<gene>
    <name evidence="1" type="ORF">OED52_05000</name>
</gene>
<sequence length="375" mass="39784">MSTDELFDRLRRFPDVEAPNLFAVDAADRLLLDEAAPALEGAEPGTVVVIDDQYGALTLGAAVRFGTEDLRVHQDSIVAERALAANAEREGPAGRYRSRPLGEELLAGARVVLLRLPRSLTALTEIAENVARYADPGVVVFAGGRDKHITVAMNDVLGASFAEVRASRGRQKSRVLTARGAEPGALTYPVREHLDELDLTVVAHGAAFAGPRLDIGTRFLLDFLSRVDRDVRVAVDLGCGTGILAAMLARELPEVKVIATDQSAAAVASAAGTAAANGLAGRIDTLRDDVAGSIPDASVDAVLCNPPFHIGAAVHTGAARKMFTAAARILRPGGELWTVYNRHLDYHPALAGIVGPTRVAGRNRKFTVTRSVRSR</sequence>
<organism evidence="1 2">
    <name type="scientific">Rhodococcus sacchari</name>
    <dbReference type="NCBI Taxonomy" id="2962047"/>
    <lineage>
        <taxon>Bacteria</taxon>
        <taxon>Bacillati</taxon>
        <taxon>Actinomycetota</taxon>
        <taxon>Actinomycetes</taxon>
        <taxon>Mycobacteriales</taxon>
        <taxon>Nocardiaceae</taxon>
        <taxon>Rhodococcus</taxon>
    </lineage>
</organism>
<proteinExistence type="predicted"/>